<evidence type="ECO:0000313" key="2">
    <source>
        <dbReference type="EMBL" id="KAF7632166.1"/>
    </source>
</evidence>
<comment type="caution">
    <text evidence="2">The sequence shown here is derived from an EMBL/GenBank/DDBJ whole genome shotgun (WGS) entry which is preliminary data.</text>
</comment>
<feature type="domain" description="Dienelactone hydrolase" evidence="1">
    <location>
        <begin position="33"/>
        <end position="122"/>
    </location>
</feature>
<reference evidence="2" key="1">
    <citation type="journal article" date="2020" name="Ecol. Evol.">
        <title>Genome structure and content of the rice root-knot nematode (Meloidogyne graminicola).</title>
        <authorList>
            <person name="Phan N.T."/>
            <person name="Danchin E.G.J."/>
            <person name="Klopp C."/>
            <person name="Perfus-Barbeoch L."/>
            <person name="Kozlowski D.K."/>
            <person name="Koutsovoulos G.D."/>
            <person name="Lopez-Roques C."/>
            <person name="Bouchez O."/>
            <person name="Zahm M."/>
            <person name="Besnard G."/>
            <person name="Bellafiore S."/>
        </authorList>
    </citation>
    <scope>NUCLEOTIDE SEQUENCE</scope>
    <source>
        <strain evidence="2">VN-18</strain>
    </source>
</reference>
<organism evidence="2 3">
    <name type="scientific">Meloidogyne graminicola</name>
    <dbReference type="NCBI Taxonomy" id="189291"/>
    <lineage>
        <taxon>Eukaryota</taxon>
        <taxon>Metazoa</taxon>
        <taxon>Ecdysozoa</taxon>
        <taxon>Nematoda</taxon>
        <taxon>Chromadorea</taxon>
        <taxon>Rhabditida</taxon>
        <taxon>Tylenchina</taxon>
        <taxon>Tylenchomorpha</taxon>
        <taxon>Tylenchoidea</taxon>
        <taxon>Meloidogynidae</taxon>
        <taxon>Meloidogyninae</taxon>
        <taxon>Meloidogyne</taxon>
    </lineage>
</organism>
<accession>A0A8S9ZFS6</accession>
<gene>
    <name evidence="2" type="ORF">Mgra_00008418</name>
</gene>
<dbReference type="InterPro" id="IPR050261">
    <property type="entry name" value="FrsA_esterase"/>
</dbReference>
<sequence>MEPKIIESKHEYIDKIDNTVLEGFFCLPEPFSNFTKPAVLICHAFGGLGNFEEEKCRELARLGFVSFAIDLYGKGKRGQTIEENMSLLKPFLEDRTSLLRRRLLYGLETLKLESSVDKEKFMGIMAEMRARKSDWQFIIYGNAKHGFTDKRLEGSTREGVGYNKEADNRSWSAMLALFKEKFGIP</sequence>
<evidence type="ECO:0000259" key="1">
    <source>
        <dbReference type="Pfam" id="PF01738"/>
    </source>
</evidence>
<dbReference type="InterPro" id="IPR029058">
    <property type="entry name" value="AB_hydrolase_fold"/>
</dbReference>
<dbReference type="PANTHER" id="PTHR22946">
    <property type="entry name" value="DIENELACTONE HYDROLASE DOMAIN-CONTAINING PROTEIN-RELATED"/>
    <property type="match status" value="1"/>
</dbReference>
<dbReference type="AlphaFoldDB" id="A0A8S9ZFS6"/>
<dbReference type="EMBL" id="JABEBT010000110">
    <property type="protein sequence ID" value="KAF7632166.1"/>
    <property type="molecule type" value="Genomic_DNA"/>
</dbReference>
<keyword evidence="3" id="KW-1185">Reference proteome</keyword>
<dbReference type="InterPro" id="IPR002925">
    <property type="entry name" value="Dienelactn_hydro"/>
</dbReference>
<name>A0A8S9ZFS6_9BILA</name>
<protein>
    <recommendedName>
        <fullName evidence="1">Dienelactone hydrolase domain-containing protein</fullName>
    </recommendedName>
</protein>
<evidence type="ECO:0000313" key="3">
    <source>
        <dbReference type="Proteomes" id="UP000605970"/>
    </source>
</evidence>
<dbReference type="GO" id="GO:0016787">
    <property type="term" value="F:hydrolase activity"/>
    <property type="evidence" value="ECO:0007669"/>
    <property type="project" value="InterPro"/>
</dbReference>
<dbReference type="Gene3D" id="3.40.50.1820">
    <property type="entry name" value="alpha/beta hydrolase"/>
    <property type="match status" value="2"/>
</dbReference>
<dbReference type="PANTHER" id="PTHR22946:SF0">
    <property type="entry name" value="DIENELACTONE HYDROLASE DOMAIN-CONTAINING PROTEIN"/>
    <property type="match status" value="1"/>
</dbReference>
<dbReference type="SUPFAM" id="SSF53474">
    <property type="entry name" value="alpha/beta-Hydrolases"/>
    <property type="match status" value="1"/>
</dbReference>
<dbReference type="Proteomes" id="UP000605970">
    <property type="component" value="Unassembled WGS sequence"/>
</dbReference>
<proteinExistence type="predicted"/>
<dbReference type="Pfam" id="PF01738">
    <property type="entry name" value="DLH"/>
    <property type="match status" value="1"/>
</dbReference>